<organism evidence="3 4">
    <name type="scientific">Remersonia thermophila</name>
    <dbReference type="NCBI Taxonomy" id="72144"/>
    <lineage>
        <taxon>Eukaryota</taxon>
        <taxon>Fungi</taxon>
        <taxon>Dikarya</taxon>
        <taxon>Ascomycota</taxon>
        <taxon>Pezizomycotina</taxon>
        <taxon>Sordariomycetes</taxon>
        <taxon>Sordariomycetidae</taxon>
        <taxon>Sordariales</taxon>
        <taxon>Sordariales incertae sedis</taxon>
        <taxon>Remersonia</taxon>
    </lineage>
</organism>
<dbReference type="GeneID" id="98125625"/>
<dbReference type="CDD" id="cd02440">
    <property type="entry name" value="AdoMet_MTases"/>
    <property type="match status" value="1"/>
</dbReference>
<dbReference type="PANTHER" id="PTHR43591:SF10">
    <property type="entry name" value="ABC TRANSMEMBRANE TYPE-1 DOMAIN-CONTAINING PROTEIN-RELATED"/>
    <property type="match status" value="1"/>
</dbReference>
<feature type="compositionally biased region" description="Pro residues" evidence="2">
    <location>
        <begin position="52"/>
        <end position="63"/>
    </location>
</feature>
<evidence type="ECO:0000256" key="1">
    <source>
        <dbReference type="ARBA" id="ARBA00038158"/>
    </source>
</evidence>
<comment type="similarity">
    <text evidence="1">Belongs to the methyltransferase superfamily. LaeA methyltransferase family.</text>
</comment>
<feature type="region of interest" description="Disordered" evidence="2">
    <location>
        <begin position="1"/>
        <end position="91"/>
    </location>
</feature>
<dbReference type="RefSeq" id="XP_070865937.1">
    <property type="nucleotide sequence ID" value="XM_071010981.1"/>
</dbReference>
<feature type="compositionally biased region" description="Low complexity" evidence="2">
    <location>
        <begin position="21"/>
        <end position="35"/>
    </location>
</feature>
<protein>
    <recommendedName>
        <fullName evidence="5">Methyltransferase domain-containing protein</fullName>
    </recommendedName>
</protein>
<dbReference type="PANTHER" id="PTHR43591">
    <property type="entry name" value="METHYLTRANSFERASE"/>
    <property type="match status" value="1"/>
</dbReference>
<keyword evidence="4" id="KW-1185">Reference proteome</keyword>
<comment type="caution">
    <text evidence="3">The sequence shown here is derived from an EMBL/GenBank/DDBJ whole genome shotgun (WGS) entry which is preliminary data.</text>
</comment>
<accession>A0ABR4DAW0</accession>
<evidence type="ECO:0008006" key="5">
    <source>
        <dbReference type="Google" id="ProtNLM"/>
    </source>
</evidence>
<dbReference type="SUPFAM" id="SSF53335">
    <property type="entry name" value="S-adenosyl-L-methionine-dependent methyltransferases"/>
    <property type="match status" value="1"/>
</dbReference>
<evidence type="ECO:0000313" key="3">
    <source>
        <dbReference type="EMBL" id="KAL2267210.1"/>
    </source>
</evidence>
<proteinExistence type="inferred from homology"/>
<name>A0ABR4DAW0_9PEZI</name>
<reference evidence="3 4" key="1">
    <citation type="journal article" date="2024" name="Commun. Biol.">
        <title>Comparative genomic analysis of thermophilic fungi reveals convergent evolutionary adaptations and gene losses.</title>
        <authorList>
            <person name="Steindorff A.S."/>
            <person name="Aguilar-Pontes M.V."/>
            <person name="Robinson A.J."/>
            <person name="Andreopoulos B."/>
            <person name="LaButti K."/>
            <person name="Kuo A."/>
            <person name="Mondo S."/>
            <person name="Riley R."/>
            <person name="Otillar R."/>
            <person name="Haridas S."/>
            <person name="Lipzen A."/>
            <person name="Grimwood J."/>
            <person name="Schmutz J."/>
            <person name="Clum A."/>
            <person name="Reid I.D."/>
            <person name="Moisan M.C."/>
            <person name="Butler G."/>
            <person name="Nguyen T.T.M."/>
            <person name="Dewar K."/>
            <person name="Conant G."/>
            <person name="Drula E."/>
            <person name="Henrissat B."/>
            <person name="Hansel C."/>
            <person name="Singer S."/>
            <person name="Hutchinson M.I."/>
            <person name="de Vries R.P."/>
            <person name="Natvig D.O."/>
            <person name="Powell A.J."/>
            <person name="Tsang A."/>
            <person name="Grigoriev I.V."/>
        </authorList>
    </citation>
    <scope>NUCLEOTIDE SEQUENCE [LARGE SCALE GENOMIC DNA]</scope>
    <source>
        <strain evidence="3 4">ATCC 22073</strain>
    </source>
</reference>
<dbReference type="Pfam" id="PF13489">
    <property type="entry name" value="Methyltransf_23"/>
    <property type="match status" value="1"/>
</dbReference>
<evidence type="ECO:0000313" key="4">
    <source>
        <dbReference type="Proteomes" id="UP001600064"/>
    </source>
</evidence>
<gene>
    <name evidence="3" type="ORF">VTJ83DRAFT_4487</name>
</gene>
<dbReference type="Gene3D" id="3.40.50.150">
    <property type="entry name" value="Vaccinia Virus protein VP39"/>
    <property type="match status" value="1"/>
</dbReference>
<dbReference type="InterPro" id="IPR029063">
    <property type="entry name" value="SAM-dependent_MTases_sf"/>
</dbReference>
<dbReference type="EMBL" id="JAZGUE010000004">
    <property type="protein sequence ID" value="KAL2267210.1"/>
    <property type="molecule type" value="Genomic_DNA"/>
</dbReference>
<sequence>MASDQSNPPPEPTKQQQAGKAPASTTTAAATKTPVTQPPPTTTQPAAASPAPASPAPASPAPASPASGGINLPGHQLQQPSGIVPAGPDDVHEEDEFELTDGYETASAGSTSVTSSVYAHTIENGRRYQHFKNGRYPIPNDDTELMREDMKHVMMMELCDGQLFYAPIGEHPQKILDIGTGTGIWAIEVGDRFPNARVRGIDISPVQPVWVPPNVDFLVDDCEGNEWLDKDCDLVHFRFTAAILKNVSKVLRYTYESLKPGGWVELQEFSADVLCDDSTMPNDDPVKYTYDLCQEAFTKFGMNITISTELESYLRDAGFVNIQCIVKKVPIGPWARDKTLRVIGMYQKLAVQDILPALSGRPMAALGMTPLEAEVTVAHARKALEDMTVHRYFHYYFWFAQKPK</sequence>
<evidence type="ECO:0000256" key="2">
    <source>
        <dbReference type="SAM" id="MobiDB-lite"/>
    </source>
</evidence>
<dbReference type="Proteomes" id="UP001600064">
    <property type="component" value="Unassembled WGS sequence"/>
</dbReference>